<dbReference type="InterPro" id="IPR011042">
    <property type="entry name" value="6-blade_b-propeller_TolB-like"/>
</dbReference>
<keyword evidence="1" id="KW-0862">Zinc</keyword>
<dbReference type="PANTHER" id="PTHR24104">
    <property type="entry name" value="E3 UBIQUITIN-PROTEIN LIGASE NHLRC1-RELATED"/>
    <property type="match status" value="1"/>
</dbReference>
<dbReference type="Gene3D" id="2.120.10.30">
    <property type="entry name" value="TolB, C-terminal domain"/>
    <property type="match status" value="1"/>
</dbReference>
<dbReference type="OrthoDB" id="6045867at2759"/>
<dbReference type="GO" id="GO:0000209">
    <property type="term" value="P:protein polyubiquitination"/>
    <property type="evidence" value="ECO:0007669"/>
    <property type="project" value="TreeGrafter"/>
</dbReference>
<evidence type="ECO:0000313" key="4">
    <source>
        <dbReference type="Proteomes" id="UP000005408"/>
    </source>
</evidence>
<dbReference type="SUPFAM" id="SSF63829">
    <property type="entry name" value="Calcium-dependent phosphotriesterase"/>
    <property type="match status" value="1"/>
</dbReference>
<accession>A0A8W8JIX4</accession>
<evidence type="ECO:0000313" key="3">
    <source>
        <dbReference type="EnsemblMetazoa" id="G19619.1:cds"/>
    </source>
</evidence>
<dbReference type="GO" id="GO:0061630">
    <property type="term" value="F:ubiquitin protein ligase activity"/>
    <property type="evidence" value="ECO:0007669"/>
    <property type="project" value="TreeGrafter"/>
</dbReference>
<protein>
    <recommendedName>
        <fullName evidence="2">B box-type domain-containing protein</fullName>
    </recommendedName>
</protein>
<dbReference type="PROSITE" id="PS50119">
    <property type="entry name" value="ZF_BBOX"/>
    <property type="match status" value="1"/>
</dbReference>
<name>A0A8W8JIX4_MAGGI</name>
<dbReference type="EnsemblMetazoa" id="G19619.3">
    <property type="protein sequence ID" value="G19619.3:cds"/>
    <property type="gene ID" value="G19619"/>
</dbReference>
<dbReference type="GO" id="GO:0043161">
    <property type="term" value="P:proteasome-mediated ubiquitin-dependent protein catabolic process"/>
    <property type="evidence" value="ECO:0007669"/>
    <property type="project" value="TreeGrafter"/>
</dbReference>
<keyword evidence="1" id="KW-0479">Metal-binding</keyword>
<keyword evidence="1" id="KW-0863">Zinc-finger</keyword>
<dbReference type="PANTHER" id="PTHR24104:SF57">
    <property type="entry name" value="BEE-MILK PROTEIN"/>
    <property type="match status" value="1"/>
</dbReference>
<dbReference type="EnsemblMetazoa" id="G19619.4">
    <property type="protein sequence ID" value="G19619.4:cds"/>
    <property type="gene ID" value="G19619"/>
</dbReference>
<evidence type="ECO:0000256" key="1">
    <source>
        <dbReference type="PROSITE-ProRule" id="PRU00024"/>
    </source>
</evidence>
<sequence length="400" mass="45606">MTSLHDFLVSCGECGSPNVERHCDFCNTSLCVSCVGKHLSDSTKTHNAVPFLLYKYDKLDYTFVRCPSHIFFRFSNKCERFCKKCNVPVCSYESASRSIHEGHELFLLRRVPPELNEWNVDASYTNVLTNEHELIDKPQITATIDTGFHRLFGVTSFKNEGIWTCGNDENVVLFDLKGKKLQNVKTTSMRRPRDIAVTTSGDLVYSDPNARTVNIVKDGQIQELIVIEEWKPYHICCTPSDDFLVTMIRNDEKQSKVVRYNGKEGTEKQTYQFDGKGKPLYSTDHRGKYICENNNLDVCVSDAGSRAIVVVNKAGKFRFRYTGLVNNPFQPHGIATDSQSRILSVDYSSGFIHIVDVDGRFLRHITNCDLYEPYGLCINSFDELFVADQKGNVKRIKYIE</sequence>
<dbReference type="Proteomes" id="UP000005408">
    <property type="component" value="Unassembled WGS sequence"/>
</dbReference>
<dbReference type="Gene3D" id="3.30.160.60">
    <property type="entry name" value="Classic Zinc Finger"/>
    <property type="match status" value="1"/>
</dbReference>
<proteinExistence type="predicted"/>
<dbReference type="AlphaFoldDB" id="A0A8W8JIX4"/>
<dbReference type="InterPro" id="IPR000315">
    <property type="entry name" value="Znf_B-box"/>
</dbReference>
<dbReference type="EnsemblMetazoa" id="G19619.2">
    <property type="protein sequence ID" value="G19619.2:cds"/>
    <property type="gene ID" value="G19619"/>
</dbReference>
<reference evidence="3" key="1">
    <citation type="submission" date="2022-08" db="UniProtKB">
        <authorList>
            <consortium name="EnsemblMetazoa"/>
        </authorList>
    </citation>
    <scope>IDENTIFICATION</scope>
    <source>
        <strain evidence="3">05x7-T-G4-1.051#20</strain>
    </source>
</reference>
<organism evidence="3 4">
    <name type="scientific">Magallana gigas</name>
    <name type="common">Pacific oyster</name>
    <name type="synonym">Crassostrea gigas</name>
    <dbReference type="NCBI Taxonomy" id="29159"/>
    <lineage>
        <taxon>Eukaryota</taxon>
        <taxon>Metazoa</taxon>
        <taxon>Spiralia</taxon>
        <taxon>Lophotrochozoa</taxon>
        <taxon>Mollusca</taxon>
        <taxon>Bivalvia</taxon>
        <taxon>Autobranchia</taxon>
        <taxon>Pteriomorphia</taxon>
        <taxon>Ostreida</taxon>
        <taxon>Ostreoidea</taxon>
        <taxon>Ostreidae</taxon>
        <taxon>Magallana</taxon>
    </lineage>
</organism>
<keyword evidence="4" id="KW-1185">Reference proteome</keyword>
<evidence type="ECO:0000259" key="2">
    <source>
        <dbReference type="PROSITE" id="PS50119"/>
    </source>
</evidence>
<feature type="domain" description="B box-type" evidence="2">
    <location>
        <begin position="6"/>
        <end position="51"/>
    </location>
</feature>
<dbReference type="EnsemblMetazoa" id="G19619.1">
    <property type="protein sequence ID" value="G19619.1:cds"/>
    <property type="gene ID" value="G19619"/>
</dbReference>
<dbReference type="InterPro" id="IPR050952">
    <property type="entry name" value="TRIM-NHL_E3_ligases"/>
</dbReference>
<dbReference type="GO" id="GO:0008270">
    <property type="term" value="F:zinc ion binding"/>
    <property type="evidence" value="ECO:0007669"/>
    <property type="project" value="UniProtKB-KW"/>
</dbReference>